<reference evidence="1 2" key="1">
    <citation type="journal article" date="2022" name="Genome Biol. Evol.">
        <title>The Spruce Budworm Genome: Reconstructing the Evolutionary History of Antifreeze Proteins.</title>
        <authorList>
            <person name="Beliveau C."/>
            <person name="Gagne P."/>
            <person name="Picq S."/>
            <person name="Vernygora O."/>
            <person name="Keeling C.I."/>
            <person name="Pinkney K."/>
            <person name="Doucet D."/>
            <person name="Wen F."/>
            <person name="Johnston J.S."/>
            <person name="Maaroufi H."/>
            <person name="Boyle B."/>
            <person name="Laroche J."/>
            <person name="Dewar K."/>
            <person name="Juretic N."/>
            <person name="Blackburn G."/>
            <person name="Nisole A."/>
            <person name="Brunet B."/>
            <person name="Brandao M."/>
            <person name="Lumley L."/>
            <person name="Duan J."/>
            <person name="Quan G."/>
            <person name="Lucarotti C.J."/>
            <person name="Roe A.D."/>
            <person name="Sperling F.A.H."/>
            <person name="Levesque R.C."/>
            <person name="Cusson M."/>
        </authorList>
    </citation>
    <scope>NUCLEOTIDE SEQUENCE [LARGE SCALE GENOMIC DNA]</scope>
    <source>
        <strain evidence="1">Glfc:IPQL:Cfum</strain>
    </source>
</reference>
<protein>
    <submittedName>
        <fullName evidence="1">Uncharacterized protein</fullName>
    </submittedName>
</protein>
<evidence type="ECO:0000313" key="1">
    <source>
        <dbReference type="EMBL" id="KAI8437502.1"/>
    </source>
</evidence>
<comment type="caution">
    <text evidence="1">The sequence shown here is derived from an EMBL/GenBank/DDBJ whole genome shotgun (WGS) entry which is preliminary data.</text>
</comment>
<proteinExistence type="predicted"/>
<dbReference type="Proteomes" id="UP001064048">
    <property type="component" value="Chromosome 20"/>
</dbReference>
<evidence type="ECO:0000313" key="2">
    <source>
        <dbReference type="Proteomes" id="UP001064048"/>
    </source>
</evidence>
<gene>
    <name evidence="1" type="ORF">MSG28_011816</name>
</gene>
<name>A0ACC0KMP7_CHOFU</name>
<keyword evidence="2" id="KW-1185">Reference proteome</keyword>
<accession>A0ACC0KMP7</accession>
<sequence length="86" mass="9642">MQMRDAMQLSENNPTGVHARIRKVGVFSSNLVVWGIVGQDKQLRAIKDGGHSGAVRPPPNLERTCVRSILKSSTVFSYHECKYKMQ</sequence>
<dbReference type="EMBL" id="CM046120">
    <property type="protein sequence ID" value="KAI8437502.1"/>
    <property type="molecule type" value="Genomic_DNA"/>
</dbReference>
<organism evidence="1 2">
    <name type="scientific">Choristoneura fumiferana</name>
    <name type="common">Spruce budworm moth</name>
    <name type="synonym">Archips fumiferana</name>
    <dbReference type="NCBI Taxonomy" id="7141"/>
    <lineage>
        <taxon>Eukaryota</taxon>
        <taxon>Metazoa</taxon>
        <taxon>Ecdysozoa</taxon>
        <taxon>Arthropoda</taxon>
        <taxon>Hexapoda</taxon>
        <taxon>Insecta</taxon>
        <taxon>Pterygota</taxon>
        <taxon>Neoptera</taxon>
        <taxon>Endopterygota</taxon>
        <taxon>Lepidoptera</taxon>
        <taxon>Glossata</taxon>
        <taxon>Ditrysia</taxon>
        <taxon>Tortricoidea</taxon>
        <taxon>Tortricidae</taxon>
        <taxon>Tortricinae</taxon>
        <taxon>Choristoneura</taxon>
    </lineage>
</organism>